<evidence type="ECO:0000313" key="2">
    <source>
        <dbReference type="Proteomes" id="UP001214521"/>
    </source>
</evidence>
<organism evidence="1 2">
    <name type="scientific">Stenotrophomonas maltophilia</name>
    <name type="common">Pseudomonas maltophilia</name>
    <name type="synonym">Xanthomonas maltophilia</name>
    <dbReference type="NCBI Taxonomy" id="40324"/>
    <lineage>
        <taxon>Bacteria</taxon>
        <taxon>Pseudomonadati</taxon>
        <taxon>Pseudomonadota</taxon>
        <taxon>Gammaproteobacteria</taxon>
        <taxon>Lysobacterales</taxon>
        <taxon>Lysobacteraceae</taxon>
        <taxon>Stenotrophomonas</taxon>
        <taxon>Stenotrophomonas maltophilia group</taxon>
    </lineage>
</organism>
<proteinExistence type="predicted"/>
<dbReference type="Proteomes" id="UP001214521">
    <property type="component" value="Unassembled WGS sequence"/>
</dbReference>
<reference evidence="1" key="1">
    <citation type="submission" date="2022-07" db="EMBL/GenBank/DDBJ databases">
        <authorList>
            <consortium name="Clinical and Environmental Microbiology Branch: Whole genome sequencing antimicrobial resistance pathogens in the healthcare setting"/>
        </authorList>
    </citation>
    <scope>NUCLEOTIDE SEQUENCE</scope>
    <source>
        <strain evidence="1">Stenotrophomonas_maltophilia_2021CK-00905</strain>
    </source>
</reference>
<sequence>MNTMADGAAQRLVAQIGEALFGQPGLTLMELAEKVKGMKVASSWPEPACSGGFVISDGSGEKYMAWGQVGPEWVADRSAALWLVRRADAEALAAENEDAWSILPVERCALPPSGWACTLEVGHEGPCPTIAVQPSPAGQRGSLATLAANWRARADEYDENAREADSIGDMTATVQYLETKSEVLRQVAEELEAALAARQPVGQIPAGFLLVPEKFGIPADVWEGVEFVIGGTGEGEAYLDSTAWIGDLMQDDGSSIYGLHLSCDECPEEGSVTLAEFAAPPAQAVDLGQFIALAKFGEEFAFSAEKQPHSRVVYSQATRLLALIDSQAVGK</sequence>
<evidence type="ECO:0000313" key="1">
    <source>
        <dbReference type="EMBL" id="EKT4443989.1"/>
    </source>
</evidence>
<comment type="caution">
    <text evidence="1">The sequence shown here is derived from an EMBL/GenBank/DDBJ whole genome shotgun (WGS) entry which is preliminary data.</text>
</comment>
<accession>A0AAI9CGB8</accession>
<dbReference type="AlphaFoldDB" id="A0AAI9CGB8"/>
<gene>
    <name evidence="1" type="ORF">QEK83_004701</name>
</gene>
<dbReference type="EMBL" id="ABLOMU010000136">
    <property type="protein sequence ID" value="EKT4443989.1"/>
    <property type="molecule type" value="Genomic_DNA"/>
</dbReference>
<protein>
    <submittedName>
        <fullName evidence="1">Uncharacterized protein</fullName>
    </submittedName>
</protein>
<name>A0AAI9CGB8_STEMA</name>